<reference evidence="5 6" key="1">
    <citation type="submission" date="2015-11" db="EMBL/GenBank/DDBJ databases">
        <title>The limits of bacterial species coexistence and the symbiotic plasmid transference in sympatric Rhizobium populations.</title>
        <authorList>
            <person name="Perez-Carrascal O.M."/>
            <person name="VanInsberghe D."/>
            <person name="Juarez S."/>
            <person name="Polz M.F."/>
            <person name="Vinuesa P."/>
            <person name="Gonzalez V."/>
        </authorList>
    </citation>
    <scope>NUCLEOTIDE SEQUENCE [LARGE SCALE GENOMIC DNA]</scope>
    <source>
        <strain evidence="5 6">N771</strain>
        <plasmid evidence="5 6">pRphaN771e</plasmid>
    </source>
</reference>
<dbReference type="PANTHER" id="PTHR43194:SF2">
    <property type="entry name" value="PEROXISOMAL MEMBRANE PROTEIN LPX1"/>
    <property type="match status" value="1"/>
</dbReference>
<keyword evidence="6" id="KW-1185">Reference proteome</keyword>
<keyword evidence="2 3" id="KW-0378">Hydrolase</keyword>
<protein>
    <submittedName>
        <fullName evidence="5">L-amino acid amidase</fullName>
        <ecNumber evidence="5">3.5.1.101</ecNumber>
    </submittedName>
</protein>
<evidence type="ECO:0000256" key="1">
    <source>
        <dbReference type="ARBA" id="ARBA00010088"/>
    </source>
</evidence>
<dbReference type="EMBL" id="CP013573">
    <property type="protein sequence ID" value="ANL88490.1"/>
    <property type="molecule type" value="Genomic_DNA"/>
</dbReference>
<dbReference type="PRINTS" id="PR00793">
    <property type="entry name" value="PROAMNOPTASE"/>
</dbReference>
<comment type="similarity">
    <text evidence="1 3">Belongs to the peptidase S33 family.</text>
</comment>
<dbReference type="Gene3D" id="3.40.50.1820">
    <property type="entry name" value="alpha/beta hydrolase"/>
    <property type="match status" value="1"/>
</dbReference>
<geneLocation type="plasmid" evidence="5 6">
    <name>pRphaN771e</name>
</geneLocation>
<dbReference type="Pfam" id="PF00561">
    <property type="entry name" value="Abhydrolase_1"/>
    <property type="match status" value="1"/>
</dbReference>
<evidence type="ECO:0000313" key="5">
    <source>
        <dbReference type="EMBL" id="ANL88490.1"/>
    </source>
</evidence>
<dbReference type="NCBIfam" id="TIGR01250">
    <property type="entry name" value="pro_imino_pep_2"/>
    <property type="match status" value="1"/>
</dbReference>
<evidence type="ECO:0000259" key="4">
    <source>
        <dbReference type="Pfam" id="PF00561"/>
    </source>
</evidence>
<evidence type="ECO:0000256" key="3">
    <source>
        <dbReference type="PIRNR" id="PIRNR005539"/>
    </source>
</evidence>
<keyword evidence="5" id="KW-0614">Plasmid</keyword>
<dbReference type="InterPro" id="IPR002410">
    <property type="entry name" value="Peptidase_S33"/>
</dbReference>
<dbReference type="InterPro" id="IPR000073">
    <property type="entry name" value="AB_hydrolase_1"/>
</dbReference>
<organism evidence="5 6">
    <name type="scientific">Rhizobium phaseoli</name>
    <dbReference type="NCBI Taxonomy" id="396"/>
    <lineage>
        <taxon>Bacteria</taxon>
        <taxon>Pseudomonadati</taxon>
        <taxon>Pseudomonadota</taxon>
        <taxon>Alphaproteobacteria</taxon>
        <taxon>Hyphomicrobiales</taxon>
        <taxon>Rhizobiaceae</taxon>
        <taxon>Rhizobium/Agrobacterium group</taxon>
        <taxon>Rhizobium</taxon>
    </lineage>
</organism>
<gene>
    <name evidence="5" type="primary">laaA</name>
    <name evidence="5" type="ORF">AMC81_PE00242</name>
</gene>
<evidence type="ECO:0000313" key="6">
    <source>
        <dbReference type="Proteomes" id="UP000078551"/>
    </source>
</evidence>
<dbReference type="InterPro" id="IPR029058">
    <property type="entry name" value="AB_hydrolase_fold"/>
</dbReference>
<name>A0ABM6CJI2_9HYPH</name>
<dbReference type="SUPFAM" id="SSF53474">
    <property type="entry name" value="alpha/beta-Hydrolases"/>
    <property type="match status" value="1"/>
</dbReference>
<dbReference type="EC" id="3.5.1.101" evidence="5"/>
<proteinExistence type="inferred from homology"/>
<evidence type="ECO:0000256" key="2">
    <source>
        <dbReference type="ARBA" id="ARBA00022801"/>
    </source>
</evidence>
<dbReference type="PANTHER" id="PTHR43194">
    <property type="entry name" value="HYDROLASE ALPHA/BETA FOLD FAMILY"/>
    <property type="match status" value="1"/>
</dbReference>
<sequence>MVFNRPEMETPVTAIATNEAYLPFRDYRTWYRITGSLESGKLPLVVAHGGPGCTHDYVDSFKDIAALDGRPVIHYDQLGNGNSTRLPEKGPDFWTVGLFLEELDALLTHVGIRHRYAFLGQSWGGMLGAEHAVRRPPGLKALVIANSPANMHTWVSEANRLRQELPKEVQDRLLKHELAGSLTDPDYIAASRVFYDRHVCRVVPWPPEVARTFAIMDEDNTVYRNMNGPTEFHVIGTMKDWTIEDRLDRIGAPTLLISGKYDEATPLVVKPYLERVPGCEWVLFENSSHMPHVEEKQLCLATVSGFLSRYD</sequence>
<dbReference type="Proteomes" id="UP000078551">
    <property type="component" value="Plasmid pRphaN771e"/>
</dbReference>
<dbReference type="InterPro" id="IPR050228">
    <property type="entry name" value="Carboxylesterase_BioH"/>
</dbReference>
<dbReference type="InterPro" id="IPR005945">
    <property type="entry name" value="Pro_imino_pep"/>
</dbReference>
<dbReference type="PIRSF" id="PIRSF005539">
    <property type="entry name" value="Pept_S33_TRI_F1"/>
    <property type="match status" value="1"/>
</dbReference>
<dbReference type="GO" id="GO:0016787">
    <property type="term" value="F:hydrolase activity"/>
    <property type="evidence" value="ECO:0007669"/>
    <property type="project" value="UniProtKB-KW"/>
</dbReference>
<feature type="domain" description="AB hydrolase-1" evidence="4">
    <location>
        <begin position="43"/>
        <end position="295"/>
    </location>
</feature>
<accession>A0ABM6CJI2</accession>